<accession>C5RCV2</accession>
<sequence length="52" mass="6522">MQEKLHLLLIGIRVLWDWYQYLQYYSNYIILLMCKGFKMMKWKGEFSNEKNL</sequence>
<dbReference type="Proteomes" id="UP000004528">
    <property type="component" value="Unassembled WGS sequence"/>
</dbReference>
<evidence type="ECO:0000313" key="2">
    <source>
        <dbReference type="Proteomes" id="UP000004528"/>
    </source>
</evidence>
<name>C5RCV2_WEIPA</name>
<protein>
    <submittedName>
        <fullName evidence="1">Uncharacterized protein</fullName>
    </submittedName>
</protein>
<evidence type="ECO:0000313" key="1">
    <source>
        <dbReference type="EMBL" id="EER74021.1"/>
    </source>
</evidence>
<comment type="caution">
    <text evidence="1">The sequence shown here is derived from an EMBL/GenBank/DDBJ whole genome shotgun (WGS) entry which is preliminary data.</text>
</comment>
<keyword evidence="2" id="KW-1185">Reference proteome</keyword>
<dbReference type="AlphaFoldDB" id="C5RCV2"/>
<gene>
    <name evidence="1" type="ORF">HMPREF0877_1819</name>
</gene>
<dbReference type="EMBL" id="ACKU01000033">
    <property type="protein sequence ID" value="EER74021.1"/>
    <property type="molecule type" value="Genomic_DNA"/>
</dbReference>
<proteinExistence type="predicted"/>
<organism evidence="1 2">
    <name type="scientific">Weissella paramesenteroides ATCC 33313</name>
    <dbReference type="NCBI Taxonomy" id="585506"/>
    <lineage>
        <taxon>Bacteria</taxon>
        <taxon>Bacillati</taxon>
        <taxon>Bacillota</taxon>
        <taxon>Bacilli</taxon>
        <taxon>Lactobacillales</taxon>
        <taxon>Lactobacillaceae</taxon>
        <taxon>Weissella</taxon>
    </lineage>
</organism>
<dbReference type="HOGENOM" id="CLU_3086185_0_0_9"/>
<dbReference type="STRING" id="585506.HMPREF0877_1819"/>
<reference evidence="1 2" key="1">
    <citation type="submission" date="2009-04" db="EMBL/GenBank/DDBJ databases">
        <authorList>
            <person name="Qin X."/>
            <person name="Bachman B."/>
            <person name="Battles P."/>
            <person name="Bell A."/>
            <person name="Bess C."/>
            <person name="Bickham C."/>
            <person name="Chaboub L."/>
            <person name="Chen D."/>
            <person name="Coyle M."/>
            <person name="Deiros D.R."/>
            <person name="Dinh H."/>
            <person name="Forbes L."/>
            <person name="Fowler G."/>
            <person name="Francisco L."/>
            <person name="Fu Q."/>
            <person name="Gubbala S."/>
            <person name="Hale W."/>
            <person name="Han Y."/>
            <person name="Hemphill L."/>
            <person name="Highlander S.K."/>
            <person name="Hirani K."/>
            <person name="Hogues M."/>
            <person name="Jackson L."/>
            <person name="Jakkamsetti A."/>
            <person name="Javaid M."/>
            <person name="Jiang H."/>
            <person name="Korchina V."/>
            <person name="Kovar C."/>
            <person name="Lara F."/>
            <person name="Lee S."/>
            <person name="Mata R."/>
            <person name="Mathew T."/>
            <person name="Moen C."/>
            <person name="Morales K."/>
            <person name="Munidasa M."/>
            <person name="Nazareth L."/>
            <person name="Ngo R."/>
            <person name="Nguyen L."/>
            <person name="Okwuonu G."/>
            <person name="Ongeri F."/>
            <person name="Patil S."/>
            <person name="Petrosino J."/>
            <person name="Pham C."/>
            <person name="Pham P."/>
            <person name="Pu L.-L."/>
            <person name="Puazo M."/>
            <person name="Raj R."/>
            <person name="Reid J."/>
            <person name="Rouhana J."/>
            <person name="Saada N."/>
            <person name="Shang Y."/>
            <person name="Simmons D."/>
            <person name="Thornton R."/>
            <person name="Warren J."/>
            <person name="Weissenberger G."/>
            <person name="Zhang J."/>
            <person name="Zhang L."/>
            <person name="Zhou C."/>
            <person name="Zhu D."/>
            <person name="Muzny D."/>
            <person name="Worley K."/>
            <person name="Gibbs R."/>
        </authorList>
    </citation>
    <scope>NUCLEOTIDE SEQUENCE [LARGE SCALE GENOMIC DNA]</scope>
    <source>
        <strain evidence="1 2">ATCC 33313</strain>
    </source>
</reference>